<gene>
    <name evidence="2" type="ORF">Dfulv_26295</name>
</gene>
<sequence length="140" mass="14826">MGPPSESRDGRAGDRGSAAAARAVPRPGRRSGPQAGGGPVPALGRVAVTPVESVGTDNAIYRLGDEHDEHDEHDVRVPRIGWATGRIALERTWPPHLPLAVPQPVEVGAPRPYRPPLGSRGGRPRSHPLVDEVAAAQYRP</sequence>
<protein>
    <submittedName>
        <fullName evidence="2">Uncharacterized protein</fullName>
    </submittedName>
</protein>
<proteinExistence type="predicted"/>
<accession>A0ABY5VS86</accession>
<dbReference type="Gene3D" id="3.30.200.20">
    <property type="entry name" value="Phosphorylase Kinase, domain 1"/>
    <property type="match status" value="1"/>
</dbReference>
<feature type="compositionally biased region" description="Basic and acidic residues" evidence="1">
    <location>
        <begin position="1"/>
        <end position="14"/>
    </location>
</feature>
<dbReference type="Proteomes" id="UP001059617">
    <property type="component" value="Chromosome"/>
</dbReference>
<dbReference type="RefSeq" id="WP_259856012.1">
    <property type="nucleotide sequence ID" value="NZ_BAAAST010000041.1"/>
</dbReference>
<evidence type="ECO:0000313" key="2">
    <source>
        <dbReference type="EMBL" id="UWP78686.1"/>
    </source>
</evidence>
<name>A0ABY5VS86_9ACTN</name>
<organism evidence="2 3">
    <name type="scientific">Dactylosporangium fulvum</name>
    <dbReference type="NCBI Taxonomy" id="53359"/>
    <lineage>
        <taxon>Bacteria</taxon>
        <taxon>Bacillati</taxon>
        <taxon>Actinomycetota</taxon>
        <taxon>Actinomycetes</taxon>
        <taxon>Micromonosporales</taxon>
        <taxon>Micromonosporaceae</taxon>
        <taxon>Dactylosporangium</taxon>
    </lineage>
</organism>
<evidence type="ECO:0000313" key="3">
    <source>
        <dbReference type="Proteomes" id="UP001059617"/>
    </source>
</evidence>
<feature type="compositionally biased region" description="Low complexity" evidence="1">
    <location>
        <begin position="15"/>
        <end position="33"/>
    </location>
</feature>
<feature type="region of interest" description="Disordered" evidence="1">
    <location>
        <begin position="1"/>
        <end position="44"/>
    </location>
</feature>
<dbReference type="EMBL" id="CP073720">
    <property type="protein sequence ID" value="UWP78686.1"/>
    <property type="molecule type" value="Genomic_DNA"/>
</dbReference>
<reference evidence="2" key="1">
    <citation type="submission" date="2021-04" db="EMBL/GenBank/DDBJ databases">
        <authorList>
            <person name="Hartkoorn R.C."/>
            <person name="Beaudoing E."/>
            <person name="Hot D."/>
        </authorList>
    </citation>
    <scope>NUCLEOTIDE SEQUENCE</scope>
    <source>
        <strain evidence="2">NRRL B-16292</strain>
    </source>
</reference>
<evidence type="ECO:0000256" key="1">
    <source>
        <dbReference type="SAM" id="MobiDB-lite"/>
    </source>
</evidence>
<reference evidence="2" key="2">
    <citation type="submission" date="2022-09" db="EMBL/GenBank/DDBJ databases">
        <title>Biosynthetic gene clusters of Dactylosporangioum fulvum.</title>
        <authorList>
            <person name="Caradec T."/>
        </authorList>
    </citation>
    <scope>NUCLEOTIDE SEQUENCE</scope>
    <source>
        <strain evidence="2">NRRL B-16292</strain>
    </source>
</reference>
<keyword evidence="3" id="KW-1185">Reference proteome</keyword>
<feature type="region of interest" description="Disordered" evidence="1">
    <location>
        <begin position="102"/>
        <end position="140"/>
    </location>
</feature>